<dbReference type="AlphaFoldDB" id="A0A919RI97"/>
<name>A0A919RI97_9ACTN</name>
<evidence type="ECO:0000313" key="1">
    <source>
        <dbReference type="EMBL" id="GII94318.1"/>
    </source>
</evidence>
<reference evidence="1" key="1">
    <citation type="submission" date="2021-01" db="EMBL/GenBank/DDBJ databases">
        <title>Whole genome shotgun sequence of Sinosporangium siamense NBRC 109515.</title>
        <authorList>
            <person name="Komaki H."/>
            <person name="Tamura T."/>
        </authorList>
    </citation>
    <scope>NUCLEOTIDE SEQUENCE</scope>
    <source>
        <strain evidence="1">NBRC 109515</strain>
    </source>
</reference>
<dbReference type="Pfam" id="PF09485">
    <property type="entry name" value="CRISPR_Cse2"/>
    <property type="match status" value="1"/>
</dbReference>
<protein>
    <submittedName>
        <fullName evidence="1">Type I-E CRISPR-associated protein Cse2/CasB</fullName>
    </submittedName>
</protein>
<gene>
    <name evidence="1" type="ORF">Ssi02_45490</name>
</gene>
<accession>A0A919RI97</accession>
<proteinExistence type="predicted"/>
<dbReference type="NCBIfam" id="TIGR02548">
    <property type="entry name" value="casB_cse2"/>
    <property type="match status" value="1"/>
</dbReference>
<comment type="caution">
    <text evidence="1">The sequence shown here is derived from an EMBL/GenBank/DDBJ whole genome shotgun (WGS) entry which is preliminary data.</text>
</comment>
<dbReference type="InterPro" id="IPR038287">
    <property type="entry name" value="Cse2_sf"/>
</dbReference>
<organism evidence="1 2">
    <name type="scientific">Sinosporangium siamense</name>
    <dbReference type="NCBI Taxonomy" id="1367973"/>
    <lineage>
        <taxon>Bacteria</taxon>
        <taxon>Bacillati</taxon>
        <taxon>Actinomycetota</taxon>
        <taxon>Actinomycetes</taxon>
        <taxon>Streptosporangiales</taxon>
        <taxon>Streptosporangiaceae</taxon>
        <taxon>Sinosporangium</taxon>
    </lineage>
</organism>
<dbReference type="RefSeq" id="WP_204028655.1">
    <property type="nucleotide sequence ID" value="NZ_BOOW01000029.1"/>
</dbReference>
<sequence>MSDPHVVRRDRYVNHLLSLGRALRSPDPRRAAAARQALARLRHSFTEGRRHQAYEVVFQQDTPPTAAETEVWLLVGGLFGLHPLPWGDGRGPRSIGASMGRLHKKQGSPAVARRLTQLLSRDKRTLPHHLRQTVRLLSAHDVPVHYGCLLDDLVVLLGDDHRGDGASRVRLKWAQEFHMPVSAATSEPPTTHPEATE</sequence>
<dbReference type="Gene3D" id="1.10.520.40">
    <property type="entry name" value="CRISPR-associated protein Cse2"/>
    <property type="match status" value="1"/>
</dbReference>
<dbReference type="Proteomes" id="UP000606172">
    <property type="component" value="Unassembled WGS sequence"/>
</dbReference>
<evidence type="ECO:0000313" key="2">
    <source>
        <dbReference type="Proteomes" id="UP000606172"/>
    </source>
</evidence>
<dbReference type="InterPro" id="IPR013382">
    <property type="entry name" value="CRISPR-assoc_prot_Cse2"/>
</dbReference>
<keyword evidence="2" id="KW-1185">Reference proteome</keyword>
<dbReference type="EMBL" id="BOOW01000029">
    <property type="protein sequence ID" value="GII94318.1"/>
    <property type="molecule type" value="Genomic_DNA"/>
</dbReference>